<keyword evidence="10" id="KW-0812">Transmembrane</keyword>
<evidence type="ECO:0000256" key="4">
    <source>
        <dbReference type="ARBA" id="ARBA00022741"/>
    </source>
</evidence>
<feature type="region of interest" description="Disordered" evidence="9">
    <location>
        <begin position="101"/>
        <end position="123"/>
    </location>
</feature>
<dbReference type="PANTHER" id="PTHR24343:SF466">
    <property type="entry name" value="AMP-ACTIVATED PROTEIN KINASE ALPHA SUBUNIT, ISOFORM A"/>
    <property type="match status" value="1"/>
</dbReference>
<keyword evidence="10" id="KW-1133">Transmembrane helix</keyword>
<evidence type="ECO:0000256" key="1">
    <source>
        <dbReference type="ARBA" id="ARBA00012513"/>
    </source>
</evidence>
<evidence type="ECO:0000313" key="13">
    <source>
        <dbReference type="Proteomes" id="UP000076004"/>
    </source>
</evidence>
<dbReference type="PROSITE" id="PS50011">
    <property type="entry name" value="PROTEIN_KINASE_DOM"/>
    <property type="match status" value="1"/>
</dbReference>
<dbReference type="InterPro" id="IPR008266">
    <property type="entry name" value="Tyr_kinase_AS"/>
</dbReference>
<keyword evidence="4" id="KW-0547">Nucleotide-binding</keyword>
<organism evidence="12 13">
    <name type="scientific">Plasmodium gaboni</name>
    <dbReference type="NCBI Taxonomy" id="647221"/>
    <lineage>
        <taxon>Eukaryota</taxon>
        <taxon>Sar</taxon>
        <taxon>Alveolata</taxon>
        <taxon>Apicomplexa</taxon>
        <taxon>Aconoidasida</taxon>
        <taxon>Haemosporida</taxon>
        <taxon>Plasmodiidae</taxon>
        <taxon>Plasmodium</taxon>
        <taxon>Plasmodium (Laverania)</taxon>
    </lineage>
</organism>
<dbReference type="EMBL" id="LVLB01000013">
    <property type="protein sequence ID" value="KYN97825.1"/>
    <property type="molecule type" value="Genomic_DNA"/>
</dbReference>
<name>A0A151LFQ4_9APIC</name>
<keyword evidence="6" id="KW-0067">ATP-binding</keyword>
<comment type="catalytic activity">
    <reaction evidence="7">
        <text>L-threonyl-[protein] + ATP = O-phospho-L-threonyl-[protein] + ADP + H(+)</text>
        <dbReference type="Rhea" id="RHEA:46608"/>
        <dbReference type="Rhea" id="RHEA-COMP:11060"/>
        <dbReference type="Rhea" id="RHEA-COMP:11605"/>
        <dbReference type="ChEBI" id="CHEBI:15378"/>
        <dbReference type="ChEBI" id="CHEBI:30013"/>
        <dbReference type="ChEBI" id="CHEBI:30616"/>
        <dbReference type="ChEBI" id="CHEBI:61977"/>
        <dbReference type="ChEBI" id="CHEBI:456216"/>
        <dbReference type="EC" id="2.7.11.1"/>
    </reaction>
</comment>
<dbReference type="GeneID" id="29777190"/>
<dbReference type="KEGG" id="pgab:PGSY75_1200800"/>
<evidence type="ECO:0000256" key="9">
    <source>
        <dbReference type="SAM" id="MobiDB-lite"/>
    </source>
</evidence>
<dbReference type="PROSITE" id="PS00109">
    <property type="entry name" value="PROTEIN_KINASE_TYR"/>
    <property type="match status" value="1"/>
</dbReference>
<evidence type="ECO:0000256" key="8">
    <source>
        <dbReference type="ARBA" id="ARBA00048679"/>
    </source>
</evidence>
<proteinExistence type="predicted"/>
<keyword evidence="10" id="KW-0472">Membrane</keyword>
<feature type="transmembrane region" description="Helical" evidence="10">
    <location>
        <begin position="6"/>
        <end position="24"/>
    </location>
</feature>
<comment type="catalytic activity">
    <reaction evidence="8">
        <text>L-seryl-[protein] + ATP = O-phospho-L-seryl-[protein] + ADP + H(+)</text>
        <dbReference type="Rhea" id="RHEA:17989"/>
        <dbReference type="Rhea" id="RHEA-COMP:9863"/>
        <dbReference type="Rhea" id="RHEA-COMP:11604"/>
        <dbReference type="ChEBI" id="CHEBI:15378"/>
        <dbReference type="ChEBI" id="CHEBI:29999"/>
        <dbReference type="ChEBI" id="CHEBI:30616"/>
        <dbReference type="ChEBI" id="CHEBI:83421"/>
        <dbReference type="ChEBI" id="CHEBI:456216"/>
        <dbReference type="EC" id="2.7.11.1"/>
    </reaction>
</comment>
<evidence type="ECO:0000256" key="10">
    <source>
        <dbReference type="SAM" id="Phobius"/>
    </source>
</evidence>
<evidence type="ECO:0000256" key="7">
    <source>
        <dbReference type="ARBA" id="ARBA00047899"/>
    </source>
</evidence>
<keyword evidence="3" id="KW-0808">Transferase</keyword>
<dbReference type="SUPFAM" id="SSF56112">
    <property type="entry name" value="Protein kinase-like (PK-like)"/>
    <property type="match status" value="1"/>
</dbReference>
<dbReference type="AlphaFoldDB" id="A0A151LFQ4"/>
<feature type="domain" description="Protein kinase" evidence="11">
    <location>
        <begin position="194"/>
        <end position="558"/>
    </location>
</feature>
<evidence type="ECO:0000256" key="2">
    <source>
        <dbReference type="ARBA" id="ARBA00022527"/>
    </source>
</evidence>
<dbReference type="GO" id="GO:0004674">
    <property type="term" value="F:protein serine/threonine kinase activity"/>
    <property type="evidence" value="ECO:0007669"/>
    <property type="project" value="UniProtKB-KW"/>
</dbReference>
<dbReference type="SMART" id="SM00220">
    <property type="entry name" value="S_TKc"/>
    <property type="match status" value="1"/>
</dbReference>
<gene>
    <name evidence="12" type="ORF">PGSY75_1200800</name>
</gene>
<evidence type="ECO:0000313" key="12">
    <source>
        <dbReference type="EMBL" id="KYN97825.1"/>
    </source>
</evidence>
<dbReference type="FunFam" id="1.10.510.10:FF:000575">
    <property type="entry name" value="Serine/threonine protein kinase"/>
    <property type="match status" value="1"/>
</dbReference>
<dbReference type="PANTHER" id="PTHR24343">
    <property type="entry name" value="SERINE/THREONINE KINASE"/>
    <property type="match status" value="1"/>
</dbReference>
<keyword evidence="2 12" id="KW-0723">Serine/threonine-protein kinase</keyword>
<comment type="caution">
    <text evidence="12">The sequence shown here is derived from an EMBL/GenBank/DDBJ whole genome shotgun (WGS) entry which is preliminary data.</text>
</comment>
<dbReference type="RefSeq" id="XP_018640464.1">
    <property type="nucleotide sequence ID" value="XM_018786599.1"/>
</dbReference>
<evidence type="ECO:0000256" key="6">
    <source>
        <dbReference type="ARBA" id="ARBA00022840"/>
    </source>
</evidence>
<protein>
    <recommendedName>
        <fullName evidence="1">non-specific serine/threonine protein kinase</fullName>
        <ecNumber evidence="1">2.7.11.1</ecNumber>
    </recommendedName>
</protein>
<accession>A0A151LFQ4</accession>
<dbReference type="GO" id="GO:0005524">
    <property type="term" value="F:ATP binding"/>
    <property type="evidence" value="ECO:0007669"/>
    <property type="project" value="UniProtKB-KW"/>
</dbReference>
<dbReference type="InterPro" id="IPR000719">
    <property type="entry name" value="Prot_kinase_dom"/>
</dbReference>
<keyword evidence="5 12" id="KW-0418">Kinase</keyword>
<dbReference type="Pfam" id="PF00069">
    <property type="entry name" value="Pkinase"/>
    <property type="match status" value="1"/>
</dbReference>
<reference evidence="12 13" key="1">
    <citation type="journal article" date="2016" name="Nat. Commun.">
        <title>Genomes of cryptic chimpanzee Plasmodium species reveal key evolutionary events leading to human malaria.</title>
        <authorList>
            <person name="Sundararaman S.A."/>
            <person name="Plenderleith L.J."/>
            <person name="Liu W."/>
            <person name="Loy D.E."/>
            <person name="Learn G.H."/>
            <person name="Li Y."/>
            <person name="Shaw K.S."/>
            <person name="Ayouba A."/>
            <person name="Peeters M."/>
            <person name="Speede S."/>
            <person name="Shaw G.M."/>
            <person name="Bushman F.D."/>
            <person name="Brisson D."/>
            <person name="Rayner J.C."/>
            <person name="Sharp P.M."/>
            <person name="Hahn B.H."/>
        </authorList>
    </citation>
    <scope>NUCLEOTIDE SEQUENCE [LARGE SCALE GENOMIC DNA]</scope>
    <source>
        <strain evidence="12 13">SY75</strain>
    </source>
</reference>
<dbReference type="InterPro" id="IPR011009">
    <property type="entry name" value="Kinase-like_dom_sf"/>
</dbReference>
<dbReference type="Proteomes" id="UP000076004">
    <property type="component" value="Unassembled WGS sequence"/>
</dbReference>
<feature type="compositionally biased region" description="Acidic residues" evidence="9">
    <location>
        <begin position="101"/>
        <end position="111"/>
    </location>
</feature>
<dbReference type="VEuPathDB" id="PlasmoDB:PGABG01_1475300"/>
<dbReference type="EC" id="2.7.11.1" evidence="1"/>
<evidence type="ECO:0000256" key="3">
    <source>
        <dbReference type="ARBA" id="ARBA00022679"/>
    </source>
</evidence>
<dbReference type="Gene3D" id="1.10.510.10">
    <property type="entry name" value="Transferase(Phosphotransferase) domain 1"/>
    <property type="match status" value="1"/>
</dbReference>
<evidence type="ECO:0000259" key="11">
    <source>
        <dbReference type="PROSITE" id="PS50011"/>
    </source>
</evidence>
<dbReference type="VEuPathDB" id="PlasmoDB:PGSY75_1200800"/>
<evidence type="ECO:0000256" key="5">
    <source>
        <dbReference type="ARBA" id="ARBA00022777"/>
    </source>
</evidence>
<sequence length="561" mass="66871">MFCTKSMLYLLWLFYLLFLNIGFIKFKTFQSLVLFDRPSKCLAEIDNYNLNHDNDNDTKLNSKEELGNMNNCNVEDDEFKISNDNITNNEKILCKNENMSNEEEYNNEEQENEKGTSNLFNTSNVENTKSVDTYECIYKYGENNNIVCISNLEEEESKENYIYNWYLGKKTLANLLGFSEHFNINGVKYSDFELKSIPIIGDGKSKGRVQEMFKTVIPSYDGENRKEIKLFIKRIPIEWWIKQFNLMEKYNGEYLEKAENYVMEAIALSFLSEYHPGIAPKLLKILYDGKNINEHILEDYKFKDIYEFNDLLIERLNNDMDGYVVMVSEFFGEDLYDFNKRFKNDISSVRHTDKFKKDIVYKCLNILVRLHKAGLSHLDLTAENVLITDDYDIRICDFGKCTPIYSNKLRHLDKKKKEKIYFFESCVPTIGKREYTPIRCWRIIKMLRKKKVIDPFEHVKSITIQRFRKKYYFNVSQADYFMLGVLFIWIWNCGHIWKTTFPSECVMFSKFVDNNMNLDCYSSTCLWPKDLKNIIKVLMKEEYSEKLNIKDLMEHPWFHEK</sequence>